<dbReference type="InterPro" id="IPR004111">
    <property type="entry name" value="Repressor_TetR_C"/>
</dbReference>
<gene>
    <name evidence="7" type="ORF">ACFP1Z_13700</name>
</gene>
<evidence type="ECO:0000313" key="8">
    <source>
        <dbReference type="Proteomes" id="UP001596083"/>
    </source>
</evidence>
<evidence type="ECO:0000256" key="3">
    <source>
        <dbReference type="ARBA" id="ARBA00023163"/>
    </source>
</evidence>
<keyword evidence="3" id="KW-0804">Transcription</keyword>
<organism evidence="7 8">
    <name type="scientific">Streptomyces gamaensis</name>
    <dbReference type="NCBI Taxonomy" id="1763542"/>
    <lineage>
        <taxon>Bacteria</taxon>
        <taxon>Bacillati</taxon>
        <taxon>Actinomycetota</taxon>
        <taxon>Actinomycetes</taxon>
        <taxon>Kitasatosporales</taxon>
        <taxon>Streptomycetaceae</taxon>
        <taxon>Streptomyces</taxon>
    </lineage>
</organism>
<dbReference type="SUPFAM" id="SSF46785">
    <property type="entry name" value="Winged helix' DNA-binding domain"/>
    <property type="match status" value="1"/>
</dbReference>
<dbReference type="PANTHER" id="PTHR44846:SF17">
    <property type="entry name" value="GNTR-FAMILY TRANSCRIPTIONAL REGULATOR"/>
    <property type="match status" value="1"/>
</dbReference>
<dbReference type="SMART" id="SM00345">
    <property type="entry name" value="HTH_GNTR"/>
    <property type="match status" value="1"/>
</dbReference>
<dbReference type="Gene3D" id="1.10.10.10">
    <property type="entry name" value="Winged helix-like DNA-binding domain superfamily/Winged helix DNA-binding domain"/>
    <property type="match status" value="1"/>
</dbReference>
<feature type="DNA-binding region" description="H-T-H motif" evidence="4">
    <location>
        <begin position="119"/>
        <end position="138"/>
    </location>
</feature>
<dbReference type="SUPFAM" id="SSF46689">
    <property type="entry name" value="Homeodomain-like"/>
    <property type="match status" value="1"/>
</dbReference>
<dbReference type="Pfam" id="PF00392">
    <property type="entry name" value="GntR"/>
    <property type="match status" value="1"/>
</dbReference>
<dbReference type="Gene3D" id="1.10.357.10">
    <property type="entry name" value="Tetracycline Repressor, domain 2"/>
    <property type="match status" value="1"/>
</dbReference>
<dbReference type="PROSITE" id="PS50949">
    <property type="entry name" value="HTH_GNTR"/>
    <property type="match status" value="1"/>
</dbReference>
<dbReference type="InterPro" id="IPR000524">
    <property type="entry name" value="Tscrpt_reg_HTH_GntR"/>
</dbReference>
<evidence type="ECO:0000256" key="1">
    <source>
        <dbReference type="ARBA" id="ARBA00023015"/>
    </source>
</evidence>
<evidence type="ECO:0000313" key="7">
    <source>
        <dbReference type="EMBL" id="MFC5721220.1"/>
    </source>
</evidence>
<reference evidence="8" key="1">
    <citation type="journal article" date="2019" name="Int. J. Syst. Evol. Microbiol.">
        <title>The Global Catalogue of Microorganisms (GCM) 10K type strain sequencing project: providing services to taxonomists for standard genome sequencing and annotation.</title>
        <authorList>
            <consortium name="The Broad Institute Genomics Platform"/>
            <consortium name="The Broad Institute Genome Sequencing Center for Infectious Disease"/>
            <person name="Wu L."/>
            <person name="Ma J."/>
        </authorList>
    </citation>
    <scope>NUCLEOTIDE SEQUENCE [LARGE SCALE GENOMIC DNA]</scope>
    <source>
        <strain evidence="8">CGMCC 4.7304</strain>
    </source>
</reference>
<dbReference type="InterPro" id="IPR009057">
    <property type="entry name" value="Homeodomain-like_sf"/>
</dbReference>
<proteinExistence type="predicted"/>
<evidence type="ECO:0000256" key="4">
    <source>
        <dbReference type="PROSITE-ProRule" id="PRU00335"/>
    </source>
</evidence>
<dbReference type="SUPFAM" id="SSF48498">
    <property type="entry name" value="Tetracyclin repressor-like, C-terminal domain"/>
    <property type="match status" value="1"/>
</dbReference>
<dbReference type="InterPro" id="IPR050679">
    <property type="entry name" value="Bact_HTH_transcr_reg"/>
</dbReference>
<keyword evidence="1" id="KW-0805">Transcription regulation</keyword>
<accession>A0ABW0YXE3</accession>
<dbReference type="PROSITE" id="PS50977">
    <property type="entry name" value="HTH_TETR_2"/>
    <property type="match status" value="1"/>
</dbReference>
<sequence length="278" mass="29116">MGAPERSATPPPYLRIAAELRARIASGELRAGERVPSTRRISQEWGVATATATKVLAVLRQEGLVRALPGVGTVVDAPGLRAAARRRRDGPPAGAVLTPGRVVRTAVGIADKAGGAAVSMRSVAAELGVSTVALYRAVPGKAQLVSLMVDTVLAEAGVPDHAPGGWRSRLEAMARHQWALCRRHPWLPRALPVTRPPLPPRLLEQWEWGTAPLVRLGLQAPALLSIGATVSGFVRGVAADLGEGGAGFGADLTCDVMFEFGMERLLDGLAVHVARVGC</sequence>
<dbReference type="InterPro" id="IPR001647">
    <property type="entry name" value="HTH_TetR"/>
</dbReference>
<dbReference type="EMBL" id="JBHSPB010000007">
    <property type="protein sequence ID" value="MFC5721220.1"/>
    <property type="molecule type" value="Genomic_DNA"/>
</dbReference>
<dbReference type="Pfam" id="PF02909">
    <property type="entry name" value="TetR_C_1"/>
    <property type="match status" value="1"/>
</dbReference>
<evidence type="ECO:0000259" key="6">
    <source>
        <dbReference type="PROSITE" id="PS50977"/>
    </source>
</evidence>
<dbReference type="PANTHER" id="PTHR44846">
    <property type="entry name" value="MANNOSYL-D-GLYCERATE TRANSPORT/METABOLISM SYSTEM REPRESSOR MNGR-RELATED"/>
    <property type="match status" value="1"/>
</dbReference>
<dbReference type="RefSeq" id="WP_390316449.1">
    <property type="nucleotide sequence ID" value="NZ_JBHSPB010000007.1"/>
</dbReference>
<comment type="caution">
    <text evidence="7">The sequence shown here is derived from an EMBL/GenBank/DDBJ whole genome shotgun (WGS) entry which is preliminary data.</text>
</comment>
<keyword evidence="8" id="KW-1185">Reference proteome</keyword>
<evidence type="ECO:0000256" key="2">
    <source>
        <dbReference type="ARBA" id="ARBA00023125"/>
    </source>
</evidence>
<evidence type="ECO:0000259" key="5">
    <source>
        <dbReference type="PROSITE" id="PS50949"/>
    </source>
</evidence>
<name>A0ABW0YXE3_9ACTN</name>
<dbReference type="Proteomes" id="UP001596083">
    <property type="component" value="Unassembled WGS sequence"/>
</dbReference>
<dbReference type="InterPro" id="IPR036388">
    <property type="entry name" value="WH-like_DNA-bd_sf"/>
</dbReference>
<dbReference type="InterPro" id="IPR036271">
    <property type="entry name" value="Tet_transcr_reg_TetR-rel_C_sf"/>
</dbReference>
<feature type="domain" description="HTH tetR-type" evidence="6">
    <location>
        <begin position="96"/>
        <end position="156"/>
    </location>
</feature>
<keyword evidence="2 4" id="KW-0238">DNA-binding</keyword>
<protein>
    <submittedName>
        <fullName evidence="7">GntR family transcriptional regulator</fullName>
    </submittedName>
</protein>
<feature type="domain" description="HTH gntR-type" evidence="5">
    <location>
        <begin position="10"/>
        <end position="78"/>
    </location>
</feature>
<dbReference type="CDD" id="cd07377">
    <property type="entry name" value="WHTH_GntR"/>
    <property type="match status" value="1"/>
</dbReference>
<dbReference type="InterPro" id="IPR036390">
    <property type="entry name" value="WH_DNA-bd_sf"/>
</dbReference>